<evidence type="ECO:0000256" key="10">
    <source>
        <dbReference type="SAM" id="SignalP"/>
    </source>
</evidence>
<keyword evidence="5" id="KW-0143">Chaperone</keyword>
<evidence type="ECO:0000256" key="9">
    <source>
        <dbReference type="SAM" id="MobiDB-lite"/>
    </source>
</evidence>
<feature type="region of interest" description="Disordered" evidence="9">
    <location>
        <begin position="524"/>
        <end position="546"/>
    </location>
</feature>
<dbReference type="GO" id="GO:0043335">
    <property type="term" value="P:protein unfolding"/>
    <property type="evidence" value="ECO:0007669"/>
    <property type="project" value="TreeGrafter"/>
</dbReference>
<feature type="signal peptide" evidence="10">
    <location>
        <begin position="1"/>
        <end position="20"/>
    </location>
</feature>
<dbReference type="EMBL" id="JAGRRH010000020">
    <property type="protein sequence ID" value="KAG7347413.1"/>
    <property type="molecule type" value="Genomic_DNA"/>
</dbReference>
<evidence type="ECO:0000256" key="3">
    <source>
        <dbReference type="ARBA" id="ARBA00013194"/>
    </source>
</evidence>
<feature type="domain" description="PPIase FKBP-type" evidence="11">
    <location>
        <begin position="225"/>
        <end position="292"/>
    </location>
</feature>
<evidence type="ECO:0000256" key="2">
    <source>
        <dbReference type="ARBA" id="ARBA00005464"/>
    </source>
</evidence>
<dbReference type="InterPro" id="IPR005215">
    <property type="entry name" value="Trig_fac"/>
</dbReference>
<organism evidence="12 13">
    <name type="scientific">Nitzschia inconspicua</name>
    <dbReference type="NCBI Taxonomy" id="303405"/>
    <lineage>
        <taxon>Eukaryota</taxon>
        <taxon>Sar</taxon>
        <taxon>Stramenopiles</taxon>
        <taxon>Ochrophyta</taxon>
        <taxon>Bacillariophyta</taxon>
        <taxon>Bacillariophyceae</taxon>
        <taxon>Bacillariophycidae</taxon>
        <taxon>Bacillariales</taxon>
        <taxon>Bacillariaceae</taxon>
        <taxon>Nitzschia</taxon>
    </lineage>
</organism>
<dbReference type="InterPro" id="IPR001179">
    <property type="entry name" value="PPIase_FKBP_dom"/>
</dbReference>
<dbReference type="Pfam" id="PF00254">
    <property type="entry name" value="FKBP_C"/>
    <property type="match status" value="1"/>
</dbReference>
<dbReference type="PANTHER" id="PTHR30560">
    <property type="entry name" value="TRIGGER FACTOR CHAPERONE AND PEPTIDYL-PROLYL CIS/TRANS ISOMERASE"/>
    <property type="match status" value="1"/>
</dbReference>
<name>A0A9K3PHC3_9STRA</name>
<sequence length="592" mass="64982">MRFHSRILCLVLLGSSGSHAFVPQHCLSSSKHPAFILPSALHASTLERLPDSAVKVTLEIPGSATKAAYEKVCNELSKTISIPGFRKGSKIPPQVLEQAMAAKGGRTALRAQAINELLAELIEPALKEEHGLEPIGQPKLEVPAEEIANDFEPGKDLHLNVRCDVWPEIEWKTVEGQEKPYLGLKGSYKRKPFDQAKFDKALNDLKERYASLEPIEDKSYELQMGDACVVNMEGYMATDAGEKGEKLPDAASGDRVEVILGEGRYMTGLVEGLVGAKVGDTKTVTVTFPTALRDKTLAGKKALFDVTVLEASKRSLPEVTDEFANEVRAGLTAEALKAELQKAVDSEDAKEYAPARNAALARALAEVMDVAVPDTLVTNQAREKFAMMMTDMRNNGVADEEIKKQINPENFLKYKKIVKDDIVKDFKVSMATDEIARLEGIEVPDYQVEEQMESIKQEAAESQEEFDEGAIRSRVEATLQRQAVMDFLAEKADLQVDYVDGEEDFDEALMERLARESLKREEELAAKNVKDTESGESTPSETPVEVAEAAAVSVIAEASVDAPPTKRDTDNMSLEDKAYYALLDAGALKNDI</sequence>
<feature type="chain" id="PRO_5039893780" description="peptidylprolyl isomerase" evidence="10">
    <location>
        <begin position="21"/>
        <end position="592"/>
    </location>
</feature>
<dbReference type="Pfam" id="PF05698">
    <property type="entry name" value="Trigger_C"/>
    <property type="match status" value="1"/>
</dbReference>
<dbReference type="PANTHER" id="PTHR30560:SF3">
    <property type="entry name" value="TRIGGER FACTOR-LIKE PROTEIN TIG, CHLOROPLASTIC"/>
    <property type="match status" value="1"/>
</dbReference>
<dbReference type="AlphaFoldDB" id="A0A9K3PHC3"/>
<evidence type="ECO:0000256" key="5">
    <source>
        <dbReference type="ARBA" id="ARBA00023186"/>
    </source>
</evidence>
<reference evidence="12" key="1">
    <citation type="journal article" date="2021" name="Sci. Rep.">
        <title>Diploid genomic architecture of Nitzschia inconspicua, an elite biomass production diatom.</title>
        <authorList>
            <person name="Oliver A."/>
            <person name="Podell S."/>
            <person name="Pinowska A."/>
            <person name="Traller J.C."/>
            <person name="Smith S.R."/>
            <person name="McClure R."/>
            <person name="Beliaev A."/>
            <person name="Bohutskyi P."/>
            <person name="Hill E.A."/>
            <person name="Rabines A."/>
            <person name="Zheng H."/>
            <person name="Allen L.Z."/>
            <person name="Kuo A."/>
            <person name="Grigoriev I.V."/>
            <person name="Allen A.E."/>
            <person name="Hazlebeck D."/>
            <person name="Allen E.E."/>
        </authorList>
    </citation>
    <scope>NUCLEOTIDE SEQUENCE</scope>
    <source>
        <strain evidence="12">Hildebrandi</strain>
    </source>
</reference>
<dbReference type="FunFam" id="3.30.70.1050:FF:000004">
    <property type="entry name" value="Trigger factor"/>
    <property type="match status" value="1"/>
</dbReference>
<keyword evidence="13" id="KW-1185">Reference proteome</keyword>
<comment type="caution">
    <text evidence="12">The sequence shown here is derived from an EMBL/GenBank/DDBJ whole genome shotgun (WGS) entry which is preliminary data.</text>
</comment>
<keyword evidence="6 8" id="KW-0413">Isomerase</keyword>
<gene>
    <name evidence="12" type="ORF">IV203_016118</name>
</gene>
<dbReference type="GO" id="GO:0044183">
    <property type="term" value="F:protein folding chaperone"/>
    <property type="evidence" value="ECO:0007669"/>
    <property type="project" value="TreeGrafter"/>
</dbReference>
<protein>
    <recommendedName>
        <fullName evidence="3 8">peptidylprolyl isomerase</fullName>
        <ecNumber evidence="3 8">5.2.1.8</ecNumber>
    </recommendedName>
</protein>
<evidence type="ECO:0000256" key="6">
    <source>
        <dbReference type="ARBA" id="ARBA00023235"/>
    </source>
</evidence>
<accession>A0A9K3PHC3</accession>
<evidence type="ECO:0000256" key="1">
    <source>
        <dbReference type="ARBA" id="ARBA00000971"/>
    </source>
</evidence>
<dbReference type="GO" id="GO:0003755">
    <property type="term" value="F:peptidyl-prolyl cis-trans isomerase activity"/>
    <property type="evidence" value="ECO:0007669"/>
    <property type="project" value="UniProtKB-KW"/>
</dbReference>
<evidence type="ECO:0000313" key="13">
    <source>
        <dbReference type="Proteomes" id="UP000693970"/>
    </source>
</evidence>
<proteinExistence type="inferred from homology"/>
<comment type="function">
    <text evidence="7">Involved in protein export. Acts as a chaperone by maintaining the newly synthesized protein in an open conformation. Functions as a peptidyl-prolyl cis-trans isomerase.</text>
</comment>
<comment type="catalytic activity">
    <reaction evidence="1 8">
        <text>[protein]-peptidylproline (omega=180) = [protein]-peptidylproline (omega=0)</text>
        <dbReference type="Rhea" id="RHEA:16237"/>
        <dbReference type="Rhea" id="RHEA-COMP:10747"/>
        <dbReference type="Rhea" id="RHEA-COMP:10748"/>
        <dbReference type="ChEBI" id="CHEBI:83833"/>
        <dbReference type="ChEBI" id="CHEBI:83834"/>
        <dbReference type="EC" id="5.2.1.8"/>
    </reaction>
</comment>
<evidence type="ECO:0000256" key="4">
    <source>
        <dbReference type="ARBA" id="ARBA00023110"/>
    </source>
</evidence>
<dbReference type="OrthoDB" id="3366at2759"/>
<dbReference type="GO" id="GO:0043022">
    <property type="term" value="F:ribosome binding"/>
    <property type="evidence" value="ECO:0007669"/>
    <property type="project" value="TreeGrafter"/>
</dbReference>
<reference evidence="12" key="2">
    <citation type="submission" date="2021-04" db="EMBL/GenBank/DDBJ databases">
        <authorList>
            <person name="Podell S."/>
        </authorList>
    </citation>
    <scope>NUCLEOTIDE SEQUENCE</scope>
    <source>
        <strain evidence="12">Hildebrandi</strain>
    </source>
</reference>
<dbReference type="EC" id="5.2.1.8" evidence="3 8"/>
<dbReference type="InterPro" id="IPR008881">
    <property type="entry name" value="Trigger_fac_ribosome-bd_bac"/>
</dbReference>
<feature type="compositionally biased region" description="Basic and acidic residues" evidence="9">
    <location>
        <begin position="524"/>
        <end position="533"/>
    </location>
</feature>
<dbReference type="Proteomes" id="UP000693970">
    <property type="component" value="Unassembled WGS sequence"/>
</dbReference>
<dbReference type="PROSITE" id="PS50059">
    <property type="entry name" value="FKBP_PPIASE"/>
    <property type="match status" value="1"/>
</dbReference>
<dbReference type="HAMAP" id="MF_00303">
    <property type="entry name" value="Trigger_factor_Tig"/>
    <property type="match status" value="1"/>
</dbReference>
<dbReference type="GO" id="GO:0051083">
    <property type="term" value="P:'de novo' cotranslational protein folding"/>
    <property type="evidence" value="ECO:0007669"/>
    <property type="project" value="TreeGrafter"/>
</dbReference>
<keyword evidence="10" id="KW-0732">Signal</keyword>
<keyword evidence="4 8" id="KW-0697">Rotamase</keyword>
<evidence type="ECO:0000259" key="11">
    <source>
        <dbReference type="PROSITE" id="PS50059"/>
    </source>
</evidence>
<dbReference type="NCBIfam" id="TIGR00115">
    <property type="entry name" value="tig"/>
    <property type="match status" value="1"/>
</dbReference>
<comment type="similarity">
    <text evidence="2">Belongs to the FKBP-type PPIase family. Tig subfamily.</text>
</comment>
<evidence type="ECO:0000256" key="7">
    <source>
        <dbReference type="ARBA" id="ARBA00024849"/>
    </source>
</evidence>
<evidence type="ECO:0000313" key="12">
    <source>
        <dbReference type="EMBL" id="KAG7347413.1"/>
    </source>
</evidence>
<dbReference type="InterPro" id="IPR008880">
    <property type="entry name" value="Trigger_fac_C"/>
</dbReference>
<dbReference type="Pfam" id="PF05697">
    <property type="entry name" value="Trigger_N"/>
    <property type="match status" value="1"/>
</dbReference>
<evidence type="ECO:0000256" key="8">
    <source>
        <dbReference type="PROSITE-ProRule" id="PRU00277"/>
    </source>
</evidence>
<dbReference type="GO" id="GO:0015031">
    <property type="term" value="P:protein transport"/>
    <property type="evidence" value="ECO:0007669"/>
    <property type="project" value="InterPro"/>
</dbReference>